<evidence type="ECO:0000313" key="2">
    <source>
        <dbReference type="Proteomes" id="UP000800235"/>
    </source>
</evidence>
<comment type="caution">
    <text evidence="1">The sequence shown here is derived from an EMBL/GenBank/DDBJ whole genome shotgun (WGS) entry which is preliminary data.</text>
</comment>
<keyword evidence="2" id="KW-1185">Reference proteome</keyword>
<dbReference type="Proteomes" id="UP000800235">
    <property type="component" value="Unassembled WGS sequence"/>
</dbReference>
<evidence type="ECO:0000313" key="1">
    <source>
        <dbReference type="EMBL" id="KAF2437109.1"/>
    </source>
</evidence>
<protein>
    <submittedName>
        <fullName evidence="1">Uncharacterized protein</fullName>
    </submittedName>
</protein>
<dbReference type="AlphaFoldDB" id="A0A9P4P2J6"/>
<sequence length="221" mass="24993">MANAVDTAEVKISQTVDETEYLRALVASVENRESIFDCKEMPDLFSQRSETEPLSELLPLSEQLLFALNTNRILVKALATIYSVDPKIWTIDHQHDALAIVQLQTALEKDLARWYRTSVMHITKKATKLILRGDIEGGINAANNIVRLVLEKSMAELVRVGHLKCVLPLSQKLVFFTWWQALQITTKLRAASFNLRIMLSIYKEHLANHLPAASRDKATKA</sequence>
<accession>A0A9P4P2J6</accession>
<dbReference type="EMBL" id="MU007009">
    <property type="protein sequence ID" value="KAF2437109.1"/>
    <property type="molecule type" value="Genomic_DNA"/>
</dbReference>
<reference evidence="1" key="1">
    <citation type="journal article" date="2020" name="Stud. Mycol.">
        <title>101 Dothideomycetes genomes: a test case for predicting lifestyles and emergence of pathogens.</title>
        <authorList>
            <person name="Haridas S."/>
            <person name="Albert R."/>
            <person name="Binder M."/>
            <person name="Bloem J."/>
            <person name="Labutti K."/>
            <person name="Salamov A."/>
            <person name="Andreopoulos B."/>
            <person name="Baker S."/>
            <person name="Barry K."/>
            <person name="Bills G."/>
            <person name="Bluhm B."/>
            <person name="Cannon C."/>
            <person name="Castanera R."/>
            <person name="Culley D."/>
            <person name="Daum C."/>
            <person name="Ezra D."/>
            <person name="Gonzalez J."/>
            <person name="Henrissat B."/>
            <person name="Kuo A."/>
            <person name="Liang C."/>
            <person name="Lipzen A."/>
            <person name="Lutzoni F."/>
            <person name="Magnuson J."/>
            <person name="Mondo S."/>
            <person name="Nolan M."/>
            <person name="Ohm R."/>
            <person name="Pangilinan J."/>
            <person name="Park H.-J."/>
            <person name="Ramirez L."/>
            <person name="Alfaro M."/>
            <person name="Sun H."/>
            <person name="Tritt A."/>
            <person name="Yoshinaga Y."/>
            <person name="Zwiers L.-H."/>
            <person name="Turgeon B."/>
            <person name="Goodwin S."/>
            <person name="Spatafora J."/>
            <person name="Crous P."/>
            <person name="Grigoriev I."/>
        </authorList>
    </citation>
    <scope>NUCLEOTIDE SEQUENCE</scope>
    <source>
        <strain evidence="1">CBS 130266</strain>
    </source>
</reference>
<name>A0A9P4P2J6_9PEZI</name>
<gene>
    <name evidence="1" type="ORF">EJ08DRAFT_13394</name>
</gene>
<proteinExistence type="predicted"/>
<organism evidence="1 2">
    <name type="scientific">Tothia fuscella</name>
    <dbReference type="NCBI Taxonomy" id="1048955"/>
    <lineage>
        <taxon>Eukaryota</taxon>
        <taxon>Fungi</taxon>
        <taxon>Dikarya</taxon>
        <taxon>Ascomycota</taxon>
        <taxon>Pezizomycotina</taxon>
        <taxon>Dothideomycetes</taxon>
        <taxon>Pleosporomycetidae</taxon>
        <taxon>Venturiales</taxon>
        <taxon>Cylindrosympodiaceae</taxon>
        <taxon>Tothia</taxon>
    </lineage>
</organism>